<dbReference type="InterPro" id="IPR027417">
    <property type="entry name" value="P-loop_NTPase"/>
</dbReference>
<feature type="region of interest" description="Disordered" evidence="9">
    <location>
        <begin position="652"/>
        <end position="695"/>
    </location>
</feature>
<feature type="region of interest" description="Disordered" evidence="9">
    <location>
        <begin position="1145"/>
        <end position="1177"/>
    </location>
</feature>
<protein>
    <submittedName>
        <fullName evidence="11">Putative ATP-dependent DNA helicase</fullName>
    </submittedName>
</protein>
<evidence type="ECO:0000259" key="10">
    <source>
        <dbReference type="Pfam" id="PF12705"/>
    </source>
</evidence>
<dbReference type="RefSeq" id="WP_022860963.1">
    <property type="nucleotide sequence ID" value="NZ_JGZD01000009.1"/>
</dbReference>
<evidence type="ECO:0000256" key="4">
    <source>
        <dbReference type="ARBA" id="ARBA00022801"/>
    </source>
</evidence>
<feature type="domain" description="PD-(D/E)XK endonuclease-like" evidence="10">
    <location>
        <begin position="1183"/>
        <end position="1575"/>
    </location>
</feature>
<dbReference type="GO" id="GO:0033202">
    <property type="term" value="C:DNA helicase complex"/>
    <property type="evidence" value="ECO:0007669"/>
    <property type="project" value="TreeGrafter"/>
</dbReference>
<keyword evidence="5 11" id="KW-0347">Helicase</keyword>
<comment type="caution">
    <text evidence="11">The sequence shown here is derived from an EMBL/GenBank/DDBJ whole genome shotgun (WGS) entry which is preliminary data.</text>
</comment>
<keyword evidence="2" id="KW-0547">Nucleotide-binding</keyword>
<proteinExistence type="predicted"/>
<dbReference type="STRING" id="1693.BMIN_0210"/>
<keyword evidence="8" id="KW-0234">DNA repair</keyword>
<feature type="compositionally biased region" description="Basic and acidic residues" evidence="9">
    <location>
        <begin position="663"/>
        <end position="678"/>
    </location>
</feature>
<keyword evidence="3" id="KW-0227">DNA damage</keyword>
<dbReference type="eggNOG" id="COG2887">
    <property type="taxonomic scope" value="Bacteria"/>
</dbReference>
<name>A0A087BMR8_9BIFI</name>
<organism evidence="11 12">
    <name type="scientific">Bifidobacterium minimum</name>
    <dbReference type="NCBI Taxonomy" id="1693"/>
    <lineage>
        <taxon>Bacteria</taxon>
        <taxon>Bacillati</taxon>
        <taxon>Actinomycetota</taxon>
        <taxon>Actinomycetes</taxon>
        <taxon>Bifidobacteriales</taxon>
        <taxon>Bifidobacteriaceae</taxon>
        <taxon>Bifidobacterium</taxon>
    </lineage>
</organism>
<dbReference type="GO" id="GO:0000725">
    <property type="term" value="P:recombinational repair"/>
    <property type="evidence" value="ECO:0007669"/>
    <property type="project" value="TreeGrafter"/>
</dbReference>
<keyword evidence="7" id="KW-0067">ATP-binding</keyword>
<dbReference type="InterPro" id="IPR000212">
    <property type="entry name" value="DNA_helicase_UvrD/REP"/>
</dbReference>
<keyword evidence="4" id="KW-0378">Hydrolase</keyword>
<evidence type="ECO:0000256" key="1">
    <source>
        <dbReference type="ARBA" id="ARBA00022722"/>
    </source>
</evidence>
<evidence type="ECO:0000256" key="6">
    <source>
        <dbReference type="ARBA" id="ARBA00022839"/>
    </source>
</evidence>
<dbReference type="EMBL" id="JGZD01000009">
    <property type="protein sequence ID" value="KFI72318.1"/>
    <property type="molecule type" value="Genomic_DNA"/>
</dbReference>
<evidence type="ECO:0000256" key="3">
    <source>
        <dbReference type="ARBA" id="ARBA00022763"/>
    </source>
</evidence>
<dbReference type="GO" id="GO:0005524">
    <property type="term" value="F:ATP binding"/>
    <property type="evidence" value="ECO:0007669"/>
    <property type="project" value="UniProtKB-KW"/>
</dbReference>
<feature type="region of interest" description="Disordered" evidence="9">
    <location>
        <begin position="984"/>
        <end position="1023"/>
    </location>
</feature>
<evidence type="ECO:0000256" key="7">
    <source>
        <dbReference type="ARBA" id="ARBA00022840"/>
    </source>
</evidence>
<dbReference type="Gene3D" id="3.40.50.300">
    <property type="entry name" value="P-loop containing nucleotide triphosphate hydrolases"/>
    <property type="match status" value="2"/>
</dbReference>
<accession>A0A087BMR8</accession>
<dbReference type="Proteomes" id="UP000029014">
    <property type="component" value="Unassembled WGS sequence"/>
</dbReference>
<dbReference type="SUPFAM" id="SSF52540">
    <property type="entry name" value="P-loop containing nucleoside triphosphate hydrolases"/>
    <property type="match status" value="1"/>
</dbReference>
<dbReference type="GO" id="GO:0004527">
    <property type="term" value="F:exonuclease activity"/>
    <property type="evidence" value="ECO:0007669"/>
    <property type="project" value="UniProtKB-KW"/>
</dbReference>
<evidence type="ECO:0000313" key="11">
    <source>
        <dbReference type="EMBL" id="KFI72318.1"/>
    </source>
</evidence>
<dbReference type="PANTHER" id="PTHR11070:SF59">
    <property type="entry name" value="DNA 3'-5' HELICASE"/>
    <property type="match status" value="1"/>
</dbReference>
<keyword evidence="12" id="KW-1185">Reference proteome</keyword>
<evidence type="ECO:0000313" key="12">
    <source>
        <dbReference type="Proteomes" id="UP000029014"/>
    </source>
</evidence>
<reference evidence="11 12" key="1">
    <citation type="submission" date="2014-03" db="EMBL/GenBank/DDBJ databases">
        <title>Genomics of Bifidobacteria.</title>
        <authorList>
            <person name="Ventura M."/>
            <person name="Milani C."/>
            <person name="Lugli G.A."/>
        </authorList>
    </citation>
    <scope>NUCLEOTIDE SEQUENCE [LARGE SCALE GENOMIC DNA]</scope>
    <source>
        <strain evidence="11 12">LMG 11592</strain>
    </source>
</reference>
<evidence type="ECO:0000256" key="9">
    <source>
        <dbReference type="SAM" id="MobiDB-lite"/>
    </source>
</evidence>
<evidence type="ECO:0000256" key="2">
    <source>
        <dbReference type="ARBA" id="ARBA00022741"/>
    </source>
</evidence>
<keyword evidence="1" id="KW-0540">Nuclease</keyword>
<feature type="compositionally biased region" description="Basic and acidic residues" evidence="9">
    <location>
        <begin position="498"/>
        <end position="511"/>
    </location>
</feature>
<dbReference type="GO" id="GO:0043138">
    <property type="term" value="F:3'-5' DNA helicase activity"/>
    <property type="evidence" value="ECO:0007669"/>
    <property type="project" value="TreeGrafter"/>
</dbReference>
<dbReference type="eggNOG" id="COG0210">
    <property type="taxonomic scope" value="Bacteria"/>
</dbReference>
<evidence type="ECO:0000256" key="5">
    <source>
        <dbReference type="ARBA" id="ARBA00022806"/>
    </source>
</evidence>
<gene>
    <name evidence="11" type="ORF">BMIN_0210</name>
</gene>
<dbReference type="PANTHER" id="PTHR11070">
    <property type="entry name" value="UVRD / RECB / PCRA DNA HELICASE FAMILY MEMBER"/>
    <property type="match status" value="1"/>
</dbReference>
<dbReference type="InterPro" id="IPR038726">
    <property type="entry name" value="PDDEXK_AddAB-type"/>
</dbReference>
<feature type="region of interest" description="Disordered" evidence="9">
    <location>
        <begin position="1455"/>
        <end position="1475"/>
    </location>
</feature>
<keyword evidence="6" id="KW-0269">Exonuclease</keyword>
<dbReference type="InterPro" id="IPR013986">
    <property type="entry name" value="DExx_box_DNA_helicase_dom_sf"/>
</dbReference>
<dbReference type="GO" id="GO:0003677">
    <property type="term" value="F:DNA binding"/>
    <property type="evidence" value="ECO:0007669"/>
    <property type="project" value="InterPro"/>
</dbReference>
<dbReference type="GO" id="GO:0005829">
    <property type="term" value="C:cytosol"/>
    <property type="evidence" value="ECO:0007669"/>
    <property type="project" value="TreeGrafter"/>
</dbReference>
<feature type="region of interest" description="Disordered" evidence="9">
    <location>
        <begin position="490"/>
        <end position="511"/>
    </location>
</feature>
<evidence type="ECO:0000256" key="8">
    <source>
        <dbReference type="ARBA" id="ARBA00023204"/>
    </source>
</evidence>
<dbReference type="Pfam" id="PF12705">
    <property type="entry name" value="PDDEXK_1"/>
    <property type="match status" value="1"/>
</dbReference>
<sequence length="1590" mass="170151">MLERVSIDEALGSYDLLLSGKLLGAQGDPTSALFVGGAPRSGKTRFAMSALRHAWHTGKDDGERGDIPGAPLHGIRPRALMVCSTRLSARELNAQMLPSLGHTSIPRVVTTLPAVAFSVLERSRAERGLTAPRLLNGAEQDALLTSVLDEHRRHARTGDLCPTCDLLVEYFGARDGIAARGDTASAATGFPEGESDRTVPYSGTSDEIFERCLTPAFTAQLRDMLARMNEVGARHARRDMIIDALGARPIDSDQRERLSLQWRLAFALRREYADAVVRRFPGEFRVDSSYLLVTATSQLRDHRESCLRAVPEILIVDDAQDVTIAGMEFVQELVAAGTRLVLVAGNDEAVQTFRGSYPEFLHRRVVMPSGTGAPDECGIAHGGLGRLGAAQIELAPLGDDSTVSDRDIVASRISLSIGSEEEGLAPMTDRTGKYPQYHGSLAVPPVSRACAECPEGEGSGNRGCRVAVETHRSPGAEMESVISHIIRTSMSGMTGGSSDRRDDGGLRPADDGGARVMWNDMAVIAHDNSTVRAYGARLRAMGVPVRYSSVTRSFGEDQTVQGLLSLLQLAMARLSGGSLPEPPSDGDAEADAETRYGTMARLLEEYLSSPLIGVPSGRDDVEGGRVRPVRMHAVRSALDAIRLMAVAVGEAGADQKTGRKINRRADRRTDQDQKDGAGHADGAQTPDPDSTASTSLRPLADLWNAAHESRASSTPVRHTTDEIVALLVCRAGAPSQGEGDPSADAADGVMAALKAMGRSLPDVRAVVHALSVIRAVADDLGNDRDVTPSSALWSAWDRSHVADSWQRAALGSGPDADLANDRLDMAVRLFDYAEHGSEARDLAAFIERVNGMDVVADSLARTAPVDDAVTLTTPAGAVGREWRYVWIPAVQQDVWPNLTIRNTLFGADDLADLMLRGRMPALEDAQGDRSRLLSVLHAEQRSLLVALTRASDQVVLSAVSGGDAMPSDFLRVYLPEFFQGAANDDASGGAPHSVRGGSEDITGVDAPADGDPMEDGPAGDDAAADTVADDRRAICGALARSVSGSVTPRGLVREARMVVTSEAVREMDAVGTRTDGRRTAGGRGDEFHRDADVRTHVARVPLPDEVRDAVGALSALSREGSRGRYPMADPRNWFFVDASRSDASRSALHDSVRSGPVSSDSARGPADSASDGGHGSRDVVVPLSPSIVDSVWACPVCALLDRSMSGPTVSGVSMSFGTIVHHVAQWGSEQGLDRPVRVGAQEGTSGTSETDDQRIDAIAGRLTDRYRELRGPLDAASDPSSAIAIRRKDAAASGIMANLAGYFVRGNGKDYGSKVGARIGDVVDVGCEVPLTSRFGLDDITAAYNAIPGTLPMTRDEMFMILGELAGGFPSDFSPDAVIRLSARIDRLERRRDAQGEFLRVIDYKTGMTKHTGAQNFCDLQLVCYQLALRFADEGDWASRPVAGASLFDVATHDAPGQEASVEEKTTQPPLFVDGHLNAGRARPANLHPKPGDDRTVVDRYFPDAPEPSSRPDDVREEVWSRLLAYRDAKSYVFWGLSMISRVFYAAAVMSSASIPPHDPASGHLRYCEYRNLCPWCADGVITVMGREQD</sequence>
<dbReference type="Gene3D" id="1.10.10.160">
    <property type="match status" value="1"/>
</dbReference>